<evidence type="ECO:0000256" key="5">
    <source>
        <dbReference type="ARBA" id="ARBA00022741"/>
    </source>
</evidence>
<comment type="subunit">
    <text evidence="11">Monomer.</text>
</comment>
<feature type="binding site" evidence="11">
    <location>
        <position position="727"/>
    </location>
    <ligand>
        <name>Zn(2+)</name>
        <dbReference type="ChEBI" id="CHEBI:29105"/>
    </ligand>
</feature>
<dbReference type="SUPFAM" id="SSF55186">
    <property type="entry name" value="ThrRS/AlaRS common domain"/>
    <property type="match status" value="1"/>
</dbReference>
<dbReference type="GO" id="GO:0005524">
    <property type="term" value="F:ATP binding"/>
    <property type="evidence" value="ECO:0007669"/>
    <property type="project" value="UniProtKB-UniRule"/>
</dbReference>
<dbReference type="GO" id="GO:0008270">
    <property type="term" value="F:zinc ion binding"/>
    <property type="evidence" value="ECO:0007669"/>
    <property type="project" value="UniProtKB-UniRule"/>
</dbReference>
<dbReference type="FunFam" id="3.30.980.10:FF:000004">
    <property type="entry name" value="Alanine--tRNA ligase, cytoplasmic"/>
    <property type="match status" value="1"/>
</dbReference>
<dbReference type="Proteomes" id="UP000247409">
    <property type="component" value="Unassembled WGS sequence"/>
</dbReference>
<keyword evidence="10 11" id="KW-0030">Aminoacyl-tRNA synthetase</keyword>
<proteinExistence type="inferred from homology"/>
<comment type="catalytic activity">
    <reaction evidence="11">
        <text>tRNA(Ala) + L-alanine + ATP = L-alanyl-tRNA(Ala) + AMP + diphosphate</text>
        <dbReference type="Rhea" id="RHEA:12540"/>
        <dbReference type="Rhea" id="RHEA-COMP:9657"/>
        <dbReference type="Rhea" id="RHEA-COMP:9923"/>
        <dbReference type="ChEBI" id="CHEBI:30616"/>
        <dbReference type="ChEBI" id="CHEBI:33019"/>
        <dbReference type="ChEBI" id="CHEBI:57972"/>
        <dbReference type="ChEBI" id="CHEBI:78442"/>
        <dbReference type="ChEBI" id="CHEBI:78497"/>
        <dbReference type="ChEBI" id="CHEBI:456215"/>
        <dbReference type="EC" id="6.1.1.7"/>
    </reaction>
</comment>
<dbReference type="InterPro" id="IPR012947">
    <property type="entry name" value="tRNA_SAD"/>
</dbReference>
<evidence type="ECO:0000256" key="10">
    <source>
        <dbReference type="ARBA" id="ARBA00023146"/>
    </source>
</evidence>
<evidence type="ECO:0000256" key="1">
    <source>
        <dbReference type="ARBA" id="ARBA00008429"/>
    </source>
</evidence>
<dbReference type="SUPFAM" id="SSF50447">
    <property type="entry name" value="Translation proteins"/>
    <property type="match status" value="1"/>
</dbReference>
<dbReference type="Pfam" id="PF07973">
    <property type="entry name" value="tRNA_SAD"/>
    <property type="match status" value="1"/>
</dbReference>
<dbReference type="GO" id="GO:0070143">
    <property type="term" value="P:mitochondrial alanyl-tRNA aminoacylation"/>
    <property type="evidence" value="ECO:0007669"/>
    <property type="project" value="UniProtKB-UniRule"/>
</dbReference>
<dbReference type="EMBL" id="NBIV01000020">
    <property type="protein sequence ID" value="PXF47744.1"/>
    <property type="molecule type" value="Genomic_DNA"/>
</dbReference>
<dbReference type="SUPFAM" id="SSF101353">
    <property type="entry name" value="Putative anticodon-binding domain of alanyl-tRNA synthetase (AlaRS)"/>
    <property type="match status" value="1"/>
</dbReference>
<evidence type="ECO:0000256" key="9">
    <source>
        <dbReference type="ARBA" id="ARBA00022917"/>
    </source>
</evidence>
<dbReference type="SUPFAM" id="SSF55681">
    <property type="entry name" value="Class II aaRS and biotin synthetases"/>
    <property type="match status" value="1"/>
</dbReference>
<feature type="binding site" evidence="11">
    <location>
        <position position="627"/>
    </location>
    <ligand>
        <name>Zn(2+)</name>
        <dbReference type="ChEBI" id="CHEBI:29105"/>
    </ligand>
</feature>
<keyword evidence="9 11" id="KW-0648">Protein biosynthesis</keyword>
<dbReference type="GO" id="GO:0005829">
    <property type="term" value="C:cytosol"/>
    <property type="evidence" value="ECO:0007669"/>
    <property type="project" value="TreeGrafter"/>
</dbReference>
<comment type="similarity">
    <text evidence="1">Belongs to the class-II aminoacyl-tRNA synthetase family. Alax-L subfamily.</text>
</comment>
<reference evidence="13 14" key="1">
    <citation type="journal article" date="2018" name="Mol. Biol. Evol.">
        <title>Analysis of the draft genome of the red seaweed Gracilariopsis chorda provides insights into genome size evolution in Rhodophyta.</title>
        <authorList>
            <person name="Lee J."/>
            <person name="Yang E.C."/>
            <person name="Graf L."/>
            <person name="Yang J.H."/>
            <person name="Qiu H."/>
            <person name="Zel Zion U."/>
            <person name="Chan C.X."/>
            <person name="Stephens T.G."/>
            <person name="Weber A.P.M."/>
            <person name="Boo G.H."/>
            <person name="Boo S.M."/>
            <person name="Kim K.M."/>
            <person name="Shin Y."/>
            <person name="Jung M."/>
            <person name="Lee S.J."/>
            <person name="Yim H.S."/>
            <person name="Lee J.H."/>
            <person name="Bhattacharya D."/>
            <person name="Yoon H.S."/>
        </authorList>
    </citation>
    <scope>NUCLEOTIDE SEQUENCE [LARGE SCALE GENOMIC DNA]</scope>
    <source>
        <strain evidence="13 14">SKKU-2015</strain>
        <tissue evidence="13">Whole body</tissue>
    </source>
</reference>
<dbReference type="CDD" id="cd00673">
    <property type="entry name" value="AlaRS_core"/>
    <property type="match status" value="1"/>
</dbReference>
<keyword evidence="5 11" id="KW-0547">Nucleotide-binding</keyword>
<dbReference type="PRINTS" id="PR00980">
    <property type="entry name" value="TRNASYNTHALA"/>
</dbReference>
<dbReference type="GO" id="GO:0002161">
    <property type="term" value="F:aminoacyl-tRNA deacylase activity"/>
    <property type="evidence" value="ECO:0007669"/>
    <property type="project" value="TreeGrafter"/>
</dbReference>
<dbReference type="InterPro" id="IPR009000">
    <property type="entry name" value="Transl_B-barrel_sf"/>
</dbReference>
<sequence length="940" mass="102486">MRVAFAPSLALAKRSARLALRCSTAPPSTCRAAPLRVVCTATSPARNPLRDVPVGAQLSSNQIREAFLAFYEHKAHQRLPSASLVPDDPTIMLTIAGMVPFKPVFMGMAPRQFPRATTSQKCIRTNDIHNVGVTKRHHTFFEMLGNFSFADYFKPHAIQWAWQLLTQVYQIPPQRLAVSVFETDDEAFTIWRDHVGVPAHRIQRMSAQHNFWASGPTGPCGPCSEIYFDFDPLSEQPIHLEDDHRFIELYNLVFMQYQRDAHGNLTPLAAKNIDTGMGLERVAQVLQRVDNNYETDLIKPIIDAVARVANLSYLHATHAQKTSFKVVGDHLRAVSHLVADGVRPSNVGRGYIVRRLLRRVVRHGRLLGIQHAFVAQIVPTVSELAKEAGLTSIHDKIDLVVTELSREEQRFLQTLERGEDRLDQVLHNLRESGTRVIAGEDAFELYDTFGFPLELTEEIAAENDFKIDVERFDRCMAEQRRRARAARDAAEFDVHAVAVLSEAVSKAGSTTFEGYHATLLEESPVSALLSITEKATELRDRVEEGHQVRVLLSRSPFYAEGGGQVGDTGLLQGPNGVIRVDDTQKEAGTFVHIGQVAQGYVNVGDKVRAVVDASARRKIMAHHTATHLLQAALKHVIADDGISQAGSLVDADRLRFDFNCPRAVSQDELQAVEDVINKWIGEAHETEVSFMSLDEAKAAGAVAMFGEKYDASEVRVVDVPGVSMELCGGTHVRNTVDIGLFKIVSESGPSSGVRRIEAVCGAAVMPYLSVRDAAVKKLSTSLKAKPEELPSRVSALQEELKAKSKQLDQALADLAVAKAMGLAADAKGVGEFKHVIERLDGLSSDSLKAAAENLSEHLGEKAITLLASENNGKVSFACAVGKAAQKKGVTAGKLVGSVAKLCGGGGGGRPHFAQAGGKDPTKLGEALRHAVTVVEEAFSE</sequence>
<keyword evidence="4 11" id="KW-0479">Metal-binding</keyword>
<dbReference type="Gene3D" id="3.30.980.10">
    <property type="entry name" value="Threonyl-trna Synthetase, Chain A, domain 2"/>
    <property type="match status" value="1"/>
</dbReference>
<dbReference type="InterPro" id="IPR050058">
    <property type="entry name" value="Ala-tRNA_ligase"/>
</dbReference>
<dbReference type="SMART" id="SM00863">
    <property type="entry name" value="tRNA_SAD"/>
    <property type="match status" value="1"/>
</dbReference>
<dbReference type="PANTHER" id="PTHR11777:SF9">
    <property type="entry name" value="ALANINE--TRNA LIGASE, CYTOPLASMIC"/>
    <property type="match status" value="1"/>
</dbReference>
<dbReference type="FunFam" id="3.30.930.10:FF:000004">
    <property type="entry name" value="Alanine--tRNA ligase"/>
    <property type="match status" value="1"/>
</dbReference>
<keyword evidence="14" id="KW-1185">Reference proteome</keyword>
<dbReference type="FunFam" id="3.10.310.40:FF:000001">
    <property type="entry name" value="Alanine--tRNA ligase"/>
    <property type="match status" value="1"/>
</dbReference>
<evidence type="ECO:0000256" key="2">
    <source>
        <dbReference type="ARBA" id="ARBA00022555"/>
    </source>
</evidence>
<dbReference type="OrthoDB" id="2423964at2759"/>
<dbReference type="Gene3D" id="6.10.250.550">
    <property type="match status" value="1"/>
</dbReference>
<evidence type="ECO:0000256" key="7">
    <source>
        <dbReference type="ARBA" id="ARBA00022840"/>
    </source>
</evidence>
<keyword evidence="7 11" id="KW-0067">ATP-binding</keyword>
<organism evidence="13 14">
    <name type="scientific">Gracilariopsis chorda</name>
    <dbReference type="NCBI Taxonomy" id="448386"/>
    <lineage>
        <taxon>Eukaryota</taxon>
        <taxon>Rhodophyta</taxon>
        <taxon>Florideophyceae</taxon>
        <taxon>Rhodymeniophycidae</taxon>
        <taxon>Gracilariales</taxon>
        <taxon>Gracilariaceae</taxon>
        <taxon>Gracilariopsis</taxon>
    </lineage>
</organism>
<evidence type="ECO:0000313" key="14">
    <source>
        <dbReference type="Proteomes" id="UP000247409"/>
    </source>
</evidence>
<dbReference type="EC" id="6.1.1.7" evidence="11"/>
<comment type="domain">
    <text evidence="11">Consists of three domains; the N-terminal catalytic domain, the editing domain and the C-terminal C-Ala domain. The editing domain removes incorrectly charged amino acids, while the C-Ala domain, along with tRNA(Ala), serves as a bridge to cooperatively bring together the editing and aminoacylation centers thus stimulating deacylation of misacylated tRNAs.</text>
</comment>
<dbReference type="InterPro" id="IPR018164">
    <property type="entry name" value="Ala-tRNA-synth_IIc_N"/>
</dbReference>
<dbReference type="InterPro" id="IPR018162">
    <property type="entry name" value="Ala-tRNA-ligase_IIc_anticod-bd"/>
</dbReference>
<comment type="function">
    <text evidence="11">Catalyzes the attachment of alanine to tRNA(Ala) in a two-step reaction: alanine is first activated by ATP to form Ala-AMP and then transferred to the acceptor end of tRNA(Ala). Also edits incorrectly charged tRNA(Ala) via its editing domain.</text>
</comment>
<dbReference type="Gene3D" id="3.30.930.10">
    <property type="entry name" value="Bira Bifunctional Protein, Domain 2"/>
    <property type="match status" value="1"/>
</dbReference>
<keyword evidence="2 11" id="KW-0820">tRNA-binding</keyword>
<dbReference type="Gene3D" id="3.10.310.40">
    <property type="match status" value="1"/>
</dbReference>
<feature type="domain" description="Alanyl-transfer RNA synthetases family profile" evidence="12">
    <location>
        <begin position="58"/>
        <end position="770"/>
    </location>
</feature>
<dbReference type="InterPro" id="IPR018165">
    <property type="entry name" value="Ala-tRNA-synth_IIc_core"/>
</dbReference>
<accession>A0A2V3J020</accession>
<dbReference type="Pfam" id="PF02272">
    <property type="entry name" value="DHHA1"/>
    <property type="match status" value="1"/>
</dbReference>
<protein>
    <recommendedName>
        <fullName evidence="11">Alanine--tRNA ligase</fullName>
        <ecNumber evidence="11">6.1.1.7</ecNumber>
    </recommendedName>
    <alternativeName>
        <fullName evidence="11">Alanyl-tRNA synthetase</fullName>
        <shortName evidence="11">AlaRS</shortName>
    </alternativeName>
</protein>
<evidence type="ECO:0000256" key="4">
    <source>
        <dbReference type="ARBA" id="ARBA00022723"/>
    </source>
</evidence>
<evidence type="ECO:0000256" key="11">
    <source>
        <dbReference type="HAMAP-Rule" id="MF_03133"/>
    </source>
</evidence>
<keyword evidence="11" id="KW-0963">Cytoplasm</keyword>
<keyword evidence="3 11" id="KW-0436">Ligase</keyword>
<dbReference type="HAMAP" id="MF_00036_B">
    <property type="entry name" value="Ala_tRNA_synth_B"/>
    <property type="match status" value="1"/>
</dbReference>
<gene>
    <name evidence="13" type="ORF">BWQ96_02426</name>
</gene>
<dbReference type="PANTHER" id="PTHR11777">
    <property type="entry name" value="ALANYL-TRNA SYNTHETASE"/>
    <property type="match status" value="1"/>
</dbReference>
<dbReference type="InterPro" id="IPR018163">
    <property type="entry name" value="Thr/Ala-tRNA-synth_IIc_edit"/>
</dbReference>
<dbReference type="GO" id="GO:0005739">
    <property type="term" value="C:mitochondrion"/>
    <property type="evidence" value="ECO:0007669"/>
    <property type="project" value="UniProtKB-SubCell"/>
</dbReference>
<keyword evidence="6 11" id="KW-0862">Zinc</keyword>
<keyword evidence="11" id="KW-0496">Mitochondrion</keyword>
<evidence type="ECO:0000256" key="6">
    <source>
        <dbReference type="ARBA" id="ARBA00022833"/>
    </source>
</evidence>
<evidence type="ECO:0000259" key="12">
    <source>
        <dbReference type="PROSITE" id="PS50860"/>
    </source>
</evidence>
<dbReference type="NCBIfam" id="TIGR00344">
    <property type="entry name" value="alaS"/>
    <property type="match status" value="1"/>
</dbReference>
<feature type="binding site" evidence="11">
    <location>
        <position position="731"/>
    </location>
    <ligand>
        <name>Zn(2+)</name>
        <dbReference type="ChEBI" id="CHEBI:29105"/>
    </ligand>
</feature>
<dbReference type="Gene3D" id="3.30.54.20">
    <property type="match status" value="1"/>
</dbReference>
<dbReference type="InterPro" id="IPR045864">
    <property type="entry name" value="aa-tRNA-synth_II/BPL/LPL"/>
</dbReference>
<dbReference type="InterPro" id="IPR023033">
    <property type="entry name" value="Ala_tRNA_ligase_euk/bac"/>
</dbReference>
<comment type="cofactor">
    <cofactor evidence="11">
        <name>Zn(2+)</name>
        <dbReference type="ChEBI" id="CHEBI:29105"/>
    </cofactor>
    <text evidence="11">Binds 1 zinc ion per subunit.</text>
</comment>
<name>A0A2V3J020_9FLOR</name>
<comment type="subcellular location">
    <subcellularLocation>
        <location evidence="11">Mitochondrion</location>
    </subcellularLocation>
    <subcellularLocation>
        <location evidence="11">Cytoplasm</location>
    </subcellularLocation>
</comment>
<dbReference type="AlphaFoldDB" id="A0A2V3J020"/>
<keyword evidence="8 11" id="KW-0694">RNA-binding</keyword>
<dbReference type="Gene3D" id="2.40.30.130">
    <property type="match status" value="1"/>
</dbReference>
<dbReference type="FunFam" id="3.30.54.20:FF:000001">
    <property type="entry name" value="Alanine--tRNA ligase"/>
    <property type="match status" value="1"/>
</dbReference>
<feature type="binding site" evidence="11">
    <location>
        <position position="623"/>
    </location>
    <ligand>
        <name>Zn(2+)</name>
        <dbReference type="ChEBI" id="CHEBI:29105"/>
    </ligand>
</feature>
<dbReference type="GO" id="GO:0000049">
    <property type="term" value="F:tRNA binding"/>
    <property type="evidence" value="ECO:0007669"/>
    <property type="project" value="UniProtKB-KW"/>
</dbReference>
<evidence type="ECO:0000256" key="3">
    <source>
        <dbReference type="ARBA" id="ARBA00022598"/>
    </source>
</evidence>
<dbReference type="InterPro" id="IPR003156">
    <property type="entry name" value="DHHA1_dom"/>
</dbReference>
<dbReference type="Pfam" id="PF01411">
    <property type="entry name" value="tRNA-synt_2c"/>
    <property type="match status" value="1"/>
</dbReference>
<dbReference type="PROSITE" id="PS50860">
    <property type="entry name" value="AA_TRNA_LIGASE_II_ALA"/>
    <property type="match status" value="1"/>
</dbReference>
<dbReference type="GO" id="GO:0004813">
    <property type="term" value="F:alanine-tRNA ligase activity"/>
    <property type="evidence" value="ECO:0007669"/>
    <property type="project" value="UniProtKB-UniRule"/>
</dbReference>
<evidence type="ECO:0000313" key="13">
    <source>
        <dbReference type="EMBL" id="PXF47744.1"/>
    </source>
</evidence>
<comment type="caution">
    <text evidence="13">The sequence shown here is derived from an EMBL/GenBank/DDBJ whole genome shotgun (WGS) entry which is preliminary data.</text>
</comment>
<dbReference type="STRING" id="448386.A0A2V3J020"/>
<evidence type="ECO:0000256" key="8">
    <source>
        <dbReference type="ARBA" id="ARBA00022884"/>
    </source>
</evidence>
<dbReference type="InterPro" id="IPR002318">
    <property type="entry name" value="Ala-tRNA-lgiase_IIc"/>
</dbReference>